<gene>
    <name evidence="2" type="ORF">DOTSEDRAFT_24585</name>
</gene>
<accession>N1PQ61</accession>
<sequence>MPPVHQAPAISMVQRIEITRMTARAVLTAIDAATNDLTTQEARNELLGLIISSGNARKTVTVDKTLRAITHTVESLANFMSRIGQHRKDKSLPVPELWSRGSSMLRNDYLQDLGLLRTEQSTRHGSAGPGSTERTDDRDPEDRQNSEREAAALKTGGKEAYIELKSPEFEPGAITSPRNEVPESVQRHFTLETPNDDDESPVRRATTVTKQEYRPGGPSEDGEDDEGVKAPKRSHASAQLADDNAMAAKRSRPDTLDKGAAQAFGSSLSVAPTCADDIVAPQSQSQQPGRPAGSQSDAQVLESPTALAAGRRPNHSAGVNVSEPVIAQTPSKSQYRPLVPDAQEQPRQVTLDEVLHALQLDDIYPPEIPEIGKANSRELEVQKSVQAIVKQTMKEGHQHASNFAVNFCAPQGLEESVPAKFVQRPGPELRRLYQQIFGSEHWQRKLLERQNQHQPFIDDASHILTSLIAADVFLRVFNERQPWDLEHNVKMAAGEQIEFCKQASLDFGYQFDEILKQASFKMMDDDSFQEHVVAEYAKALAEDLAMTLSPHLLLLRQSQRPEDNARNGPGNTSEWIAHLEEVIQTALVLKGKIQTYNEADFEFVWPKVGELMRREECIPLSGRVNFDVRVMLVEWPGLKRTPKAMNARPTPGLKAGFLPEASVLTRRMDM</sequence>
<dbReference type="AlphaFoldDB" id="N1PQ61"/>
<reference evidence="3" key="1">
    <citation type="journal article" date="2012" name="PLoS Genet.">
        <title>The genomes of the fungal plant pathogens Cladosporium fulvum and Dothistroma septosporum reveal adaptation to different hosts and lifestyles but also signatures of common ancestry.</title>
        <authorList>
            <person name="de Wit P.J.G.M."/>
            <person name="van der Burgt A."/>
            <person name="Oekmen B."/>
            <person name="Stergiopoulos I."/>
            <person name="Abd-Elsalam K.A."/>
            <person name="Aerts A.L."/>
            <person name="Bahkali A.H."/>
            <person name="Beenen H.G."/>
            <person name="Chettri P."/>
            <person name="Cox M.P."/>
            <person name="Datema E."/>
            <person name="de Vries R.P."/>
            <person name="Dhillon B."/>
            <person name="Ganley A.R."/>
            <person name="Griffiths S.A."/>
            <person name="Guo Y."/>
            <person name="Hamelin R.C."/>
            <person name="Henrissat B."/>
            <person name="Kabir M.S."/>
            <person name="Jashni M.K."/>
            <person name="Kema G."/>
            <person name="Klaubauf S."/>
            <person name="Lapidus A."/>
            <person name="Levasseur A."/>
            <person name="Lindquist E."/>
            <person name="Mehrabi R."/>
            <person name="Ohm R.A."/>
            <person name="Owen T.J."/>
            <person name="Salamov A."/>
            <person name="Schwelm A."/>
            <person name="Schijlen E."/>
            <person name="Sun H."/>
            <person name="van den Burg H.A."/>
            <person name="van Ham R.C.H.J."/>
            <person name="Zhang S."/>
            <person name="Goodwin S.B."/>
            <person name="Grigoriev I.V."/>
            <person name="Collemare J."/>
            <person name="Bradshaw R.E."/>
        </authorList>
    </citation>
    <scope>NUCLEOTIDE SEQUENCE [LARGE SCALE GENOMIC DNA]</scope>
    <source>
        <strain evidence="3">NZE10 / CBS 128990</strain>
    </source>
</reference>
<organism evidence="2 3">
    <name type="scientific">Dothistroma septosporum (strain NZE10 / CBS 128990)</name>
    <name type="common">Red band needle blight fungus</name>
    <name type="synonym">Mycosphaerella pini</name>
    <dbReference type="NCBI Taxonomy" id="675120"/>
    <lineage>
        <taxon>Eukaryota</taxon>
        <taxon>Fungi</taxon>
        <taxon>Dikarya</taxon>
        <taxon>Ascomycota</taxon>
        <taxon>Pezizomycotina</taxon>
        <taxon>Dothideomycetes</taxon>
        <taxon>Dothideomycetidae</taxon>
        <taxon>Mycosphaerellales</taxon>
        <taxon>Mycosphaerellaceae</taxon>
        <taxon>Dothistroma</taxon>
    </lineage>
</organism>
<dbReference type="eggNOG" id="ENOG502RWAB">
    <property type="taxonomic scope" value="Eukaryota"/>
</dbReference>
<feature type="region of interest" description="Disordered" evidence="1">
    <location>
        <begin position="118"/>
        <end position="257"/>
    </location>
</feature>
<keyword evidence="3" id="KW-1185">Reference proteome</keyword>
<protein>
    <submittedName>
        <fullName evidence="2">Uncharacterized protein</fullName>
    </submittedName>
</protein>
<dbReference type="HOGENOM" id="CLU_409941_0_0_1"/>
<evidence type="ECO:0000313" key="3">
    <source>
        <dbReference type="Proteomes" id="UP000016933"/>
    </source>
</evidence>
<evidence type="ECO:0000313" key="2">
    <source>
        <dbReference type="EMBL" id="EME44564.1"/>
    </source>
</evidence>
<feature type="compositionally biased region" description="Basic and acidic residues" evidence="1">
    <location>
        <begin position="133"/>
        <end position="168"/>
    </location>
</feature>
<dbReference type="OrthoDB" id="3647295at2759"/>
<name>N1PQ61_DOTSN</name>
<feature type="compositionally biased region" description="Polar residues" evidence="1">
    <location>
        <begin position="281"/>
        <end position="298"/>
    </location>
</feature>
<reference evidence="2 3" key="2">
    <citation type="journal article" date="2012" name="PLoS Pathog.">
        <title>Diverse lifestyles and strategies of plant pathogenesis encoded in the genomes of eighteen Dothideomycetes fungi.</title>
        <authorList>
            <person name="Ohm R.A."/>
            <person name="Feau N."/>
            <person name="Henrissat B."/>
            <person name="Schoch C.L."/>
            <person name="Horwitz B.A."/>
            <person name="Barry K.W."/>
            <person name="Condon B.J."/>
            <person name="Copeland A.C."/>
            <person name="Dhillon B."/>
            <person name="Glaser F."/>
            <person name="Hesse C.N."/>
            <person name="Kosti I."/>
            <person name="LaButti K."/>
            <person name="Lindquist E.A."/>
            <person name="Lucas S."/>
            <person name="Salamov A.A."/>
            <person name="Bradshaw R.E."/>
            <person name="Ciuffetti L."/>
            <person name="Hamelin R.C."/>
            <person name="Kema G.H.J."/>
            <person name="Lawrence C."/>
            <person name="Scott J.A."/>
            <person name="Spatafora J.W."/>
            <person name="Turgeon B.G."/>
            <person name="de Wit P.J.G.M."/>
            <person name="Zhong S."/>
            <person name="Goodwin S.B."/>
            <person name="Grigoriev I.V."/>
        </authorList>
    </citation>
    <scope>NUCLEOTIDE SEQUENCE [LARGE SCALE GENOMIC DNA]</scope>
    <source>
        <strain evidence="3">NZE10 / CBS 128990</strain>
    </source>
</reference>
<dbReference type="EMBL" id="KB446539">
    <property type="protein sequence ID" value="EME44564.1"/>
    <property type="molecule type" value="Genomic_DNA"/>
</dbReference>
<proteinExistence type="predicted"/>
<evidence type="ECO:0000256" key="1">
    <source>
        <dbReference type="SAM" id="MobiDB-lite"/>
    </source>
</evidence>
<dbReference type="Proteomes" id="UP000016933">
    <property type="component" value="Unassembled WGS sequence"/>
</dbReference>
<feature type="region of interest" description="Disordered" evidence="1">
    <location>
        <begin position="281"/>
        <end position="300"/>
    </location>
</feature>